<evidence type="ECO:0000256" key="3">
    <source>
        <dbReference type="ARBA" id="ARBA00022692"/>
    </source>
</evidence>
<dbReference type="Proteomes" id="UP001449657">
    <property type="component" value="Chromosome"/>
</dbReference>
<proteinExistence type="predicted"/>
<evidence type="ECO:0000313" key="9">
    <source>
        <dbReference type="Proteomes" id="UP001449657"/>
    </source>
</evidence>
<dbReference type="EMBL" id="CP150096">
    <property type="protein sequence ID" value="WZN47919.1"/>
    <property type="molecule type" value="Genomic_DNA"/>
</dbReference>
<name>A0ABZ2Z6Q0_9BACT</name>
<accession>A0ABZ2Z6Q0</accession>
<evidence type="ECO:0000256" key="2">
    <source>
        <dbReference type="ARBA" id="ARBA00022475"/>
    </source>
</evidence>
<protein>
    <submittedName>
        <fullName evidence="8">RDD family protein</fullName>
    </submittedName>
</protein>
<evidence type="ECO:0000313" key="8">
    <source>
        <dbReference type="EMBL" id="WZN47919.1"/>
    </source>
</evidence>
<sequence>MYTQTEENVLGEEIVLTEASTGKRFANFLIDLAVFYATIFLIALVATVIFGPELFDYEETSANSLLDRVITLILYGIFLGLVEGLCKGKTLGKLITKTRAVNADGSPVDFAHGFKRGLVRMVPFNGLSAFGSPCYPWHDKWTNTLVIDEKQSTVPNESGN</sequence>
<dbReference type="PANTHER" id="PTHR36115">
    <property type="entry name" value="PROLINE-RICH ANTIGEN HOMOLOG-RELATED"/>
    <property type="match status" value="1"/>
</dbReference>
<evidence type="ECO:0000259" key="7">
    <source>
        <dbReference type="Pfam" id="PF06271"/>
    </source>
</evidence>
<feature type="transmembrane region" description="Helical" evidence="6">
    <location>
        <begin position="28"/>
        <end position="49"/>
    </location>
</feature>
<evidence type="ECO:0000256" key="4">
    <source>
        <dbReference type="ARBA" id="ARBA00022989"/>
    </source>
</evidence>
<organism evidence="8 9">
    <name type="scientific">Chitinophaga caseinilytica</name>
    <dbReference type="NCBI Taxonomy" id="2267521"/>
    <lineage>
        <taxon>Bacteria</taxon>
        <taxon>Pseudomonadati</taxon>
        <taxon>Bacteroidota</taxon>
        <taxon>Chitinophagia</taxon>
        <taxon>Chitinophagales</taxon>
        <taxon>Chitinophagaceae</taxon>
        <taxon>Chitinophaga</taxon>
    </lineage>
</organism>
<feature type="transmembrane region" description="Helical" evidence="6">
    <location>
        <begin position="69"/>
        <end position="86"/>
    </location>
</feature>
<dbReference type="PANTHER" id="PTHR36115:SF4">
    <property type="entry name" value="MEMBRANE PROTEIN"/>
    <property type="match status" value="1"/>
</dbReference>
<dbReference type="RefSeq" id="WP_341842528.1">
    <property type="nucleotide sequence ID" value="NZ_CP149792.1"/>
</dbReference>
<keyword evidence="4 6" id="KW-1133">Transmembrane helix</keyword>
<keyword evidence="2" id="KW-1003">Cell membrane</keyword>
<dbReference type="InterPro" id="IPR010432">
    <property type="entry name" value="RDD"/>
</dbReference>
<gene>
    <name evidence="8" type="ORF">WJU22_06980</name>
</gene>
<evidence type="ECO:0000256" key="1">
    <source>
        <dbReference type="ARBA" id="ARBA00004651"/>
    </source>
</evidence>
<reference evidence="8 9" key="1">
    <citation type="submission" date="2024-03" db="EMBL/GenBank/DDBJ databases">
        <title>Chitinophaga caseinilytica sp. nov., a casein hydrolysing bacterium isolated from forest soil.</title>
        <authorList>
            <person name="Lee D.S."/>
            <person name="Han D.M."/>
            <person name="Baek J.H."/>
            <person name="Choi D.G."/>
            <person name="Jeon J.H."/>
            <person name="Jeon C.O."/>
        </authorList>
    </citation>
    <scope>NUCLEOTIDE SEQUENCE [LARGE SCALE GENOMIC DNA]</scope>
    <source>
        <strain evidence="8 9">KACC 19118</strain>
    </source>
</reference>
<feature type="domain" description="RDD" evidence="7">
    <location>
        <begin position="19"/>
        <end position="129"/>
    </location>
</feature>
<evidence type="ECO:0000256" key="6">
    <source>
        <dbReference type="SAM" id="Phobius"/>
    </source>
</evidence>
<evidence type="ECO:0000256" key="5">
    <source>
        <dbReference type="ARBA" id="ARBA00023136"/>
    </source>
</evidence>
<keyword evidence="5 6" id="KW-0472">Membrane</keyword>
<keyword evidence="3 6" id="KW-0812">Transmembrane</keyword>
<dbReference type="InterPro" id="IPR051791">
    <property type="entry name" value="Pra-immunoreactive"/>
</dbReference>
<keyword evidence="9" id="KW-1185">Reference proteome</keyword>
<dbReference type="Pfam" id="PF06271">
    <property type="entry name" value="RDD"/>
    <property type="match status" value="1"/>
</dbReference>
<comment type="subcellular location">
    <subcellularLocation>
        <location evidence="1">Cell membrane</location>
        <topology evidence="1">Multi-pass membrane protein</topology>
    </subcellularLocation>
</comment>